<dbReference type="KEGG" id="ccal:108628784"/>
<comment type="function">
    <text evidence="11">Substrate recognition component of a DCX (DDB1-CUL4-X-box) E3 protein ligase complex that mediates the ubiquitination and subsequent proteasomal degradation of target proteins. Has an essential role in mediating growth by negatively regulating insulin signaling. It also has a role in maintaining presynaptic function in the neuromuscular junction synapses of third-instar larvae.</text>
</comment>
<dbReference type="Gene3D" id="2.30.130.40">
    <property type="entry name" value="LON domain-like"/>
    <property type="match status" value="1"/>
</dbReference>
<evidence type="ECO:0000313" key="16">
    <source>
        <dbReference type="Proteomes" id="UP000694925"/>
    </source>
</evidence>
<feature type="domain" description="Lon N-terminal" evidence="14">
    <location>
        <begin position="78"/>
        <end position="300"/>
    </location>
</feature>
<organism evidence="16 17">
    <name type="scientific">Ceratina calcarata</name>
    <dbReference type="NCBI Taxonomy" id="156304"/>
    <lineage>
        <taxon>Eukaryota</taxon>
        <taxon>Metazoa</taxon>
        <taxon>Ecdysozoa</taxon>
        <taxon>Arthropoda</taxon>
        <taxon>Hexapoda</taxon>
        <taxon>Insecta</taxon>
        <taxon>Pterygota</taxon>
        <taxon>Neoptera</taxon>
        <taxon>Endopterygota</taxon>
        <taxon>Hymenoptera</taxon>
        <taxon>Apocrita</taxon>
        <taxon>Aculeata</taxon>
        <taxon>Apoidea</taxon>
        <taxon>Anthophila</taxon>
        <taxon>Apidae</taxon>
        <taxon>Ceratina</taxon>
        <taxon>Zadontomerus</taxon>
    </lineage>
</organism>
<evidence type="ECO:0000259" key="14">
    <source>
        <dbReference type="PROSITE" id="PS51787"/>
    </source>
</evidence>
<dbReference type="Gene3D" id="2.170.150.20">
    <property type="entry name" value="Peptide methionine sulfoxide reductase"/>
    <property type="match status" value="1"/>
</dbReference>
<comment type="subcellular location">
    <subcellularLocation>
        <location evidence="1">Nucleus</location>
    </subcellularLocation>
</comment>
<dbReference type="InterPro" id="IPR003111">
    <property type="entry name" value="Lon_prtase_N"/>
</dbReference>
<gene>
    <name evidence="17 18" type="primary">LOC108628784</name>
</gene>
<dbReference type="PROSITE" id="PS51788">
    <property type="entry name" value="CULT"/>
    <property type="match status" value="1"/>
</dbReference>
<evidence type="ECO:0000259" key="15">
    <source>
        <dbReference type="PROSITE" id="PS51788"/>
    </source>
</evidence>
<accession>A0AAJ7J7N1</accession>
<dbReference type="InterPro" id="IPR015947">
    <property type="entry name" value="PUA-like_sf"/>
</dbReference>
<keyword evidence="8" id="KW-0832">Ubl conjugation</keyword>
<evidence type="ECO:0000256" key="13">
    <source>
        <dbReference type="SAM" id="MobiDB-lite"/>
    </source>
</evidence>
<evidence type="ECO:0000256" key="5">
    <source>
        <dbReference type="ARBA" id="ARBA00022723"/>
    </source>
</evidence>
<dbReference type="InterPro" id="IPR004910">
    <property type="entry name" value="Yippee/Mis18/Cereblon"/>
</dbReference>
<dbReference type="RefSeq" id="XP_017886439.1">
    <property type="nucleotide sequence ID" value="XM_018030950.2"/>
</dbReference>
<dbReference type="CTD" id="41230"/>
<dbReference type="Pfam" id="PF02190">
    <property type="entry name" value="LON_substr_bdg"/>
    <property type="match status" value="1"/>
</dbReference>
<dbReference type="PANTHER" id="PTHR46732:SF8">
    <property type="entry name" value="ATP-DEPENDENT PROTEASE LA (LON) DOMAIN PROTEIN"/>
    <property type="match status" value="1"/>
</dbReference>
<keyword evidence="9" id="KW-0539">Nucleus</keyword>
<reference evidence="17 18" key="1">
    <citation type="submission" date="2025-04" db="UniProtKB">
        <authorList>
            <consortium name="RefSeq"/>
        </authorList>
    </citation>
    <scope>IDENTIFICATION</scope>
    <source>
        <tissue evidence="17 18">Whole body</tissue>
    </source>
</reference>
<dbReference type="RefSeq" id="XP_026672469.1">
    <property type="nucleotide sequence ID" value="XM_026816668.1"/>
</dbReference>
<feature type="compositionally biased region" description="Acidic residues" evidence="13">
    <location>
        <begin position="1"/>
        <end position="12"/>
    </location>
</feature>
<feature type="region of interest" description="Disordered" evidence="13">
    <location>
        <begin position="1"/>
        <end position="45"/>
    </location>
</feature>
<comment type="subunit">
    <text evidence="12">Likely a component of a DCX (DDB1-CUL4-X-box) protein ligase complex. May interact with pic/DDB1.</text>
</comment>
<dbReference type="Proteomes" id="UP000694925">
    <property type="component" value="Unplaced"/>
</dbReference>
<evidence type="ECO:0000256" key="12">
    <source>
        <dbReference type="ARBA" id="ARBA00046796"/>
    </source>
</evidence>
<evidence type="ECO:0000256" key="11">
    <source>
        <dbReference type="ARBA" id="ARBA00046075"/>
    </source>
</evidence>
<evidence type="ECO:0000256" key="1">
    <source>
        <dbReference type="ARBA" id="ARBA00004123"/>
    </source>
</evidence>
<dbReference type="SMART" id="SM00464">
    <property type="entry name" value="LON"/>
    <property type="match status" value="1"/>
</dbReference>
<proteinExistence type="inferred from homology"/>
<dbReference type="InterPro" id="IPR034750">
    <property type="entry name" value="CULT"/>
</dbReference>
<sequence>MTMDANADDDGTLNELENSENRQNNVEEDYSEENTDETSVSTESTFDLTLPATHSYLGHNLEELRGRTILDDGVYVNLPLLAKKSVMLFPGQTLPMTVFDAQTIDMIRTCIENDRTLGIVCLGYNKMVSIGTTAEIYECMYDPEQGFRLKAKGRQRFKILGVIIQGSDKITAQVQVLPEITLGPPFLDDRLTSLNHLRTHPRTEEEFKKQERVENLDAVVTPWPGWVYRQYDPLRLSLKIRQRLHFIESRGSSIPEEPADLSFWVAQNLVLDDNERIALLNYDCAISRLQREIKYLEEDKIFVCSNCDSYIGRQSHMFPMSKEGPQGTYCNSAGIIHETVTLYHAQGLTLSGSPPSLEYTWFPGYAWTIAMCSHCYVHMGWKFTAVQNNLKPKAFWGLTRKSFKSKKK</sequence>
<dbReference type="PANTHER" id="PTHR46732">
    <property type="entry name" value="ATP-DEPENDENT PROTEASE LA (LON) DOMAIN PROTEIN"/>
    <property type="match status" value="1"/>
</dbReference>
<dbReference type="GO" id="GO:0046872">
    <property type="term" value="F:metal ion binding"/>
    <property type="evidence" value="ECO:0007669"/>
    <property type="project" value="UniProtKB-KW"/>
</dbReference>
<evidence type="ECO:0000256" key="7">
    <source>
        <dbReference type="ARBA" id="ARBA00022833"/>
    </source>
</evidence>
<evidence type="ECO:0000313" key="18">
    <source>
        <dbReference type="RefSeq" id="XP_026672469.1"/>
    </source>
</evidence>
<name>A0AAJ7J7N1_9HYME</name>
<dbReference type="CDD" id="cd15777">
    <property type="entry name" value="CRBN_C_like"/>
    <property type="match status" value="1"/>
</dbReference>
<keyword evidence="7" id="KW-0862">Zinc</keyword>
<evidence type="ECO:0000256" key="2">
    <source>
        <dbReference type="ARBA" id="ARBA00004906"/>
    </source>
</evidence>
<feature type="domain" description="CULT" evidence="15">
    <location>
        <begin position="299"/>
        <end position="407"/>
    </location>
</feature>
<keyword evidence="6" id="KW-0833">Ubl conjugation pathway</keyword>
<comment type="similarity">
    <text evidence="3">Belongs to the CRBN family.</text>
</comment>
<dbReference type="GeneID" id="108628784"/>
<dbReference type="AlphaFoldDB" id="A0AAJ7J7N1"/>
<dbReference type="PROSITE" id="PS51787">
    <property type="entry name" value="LON_N"/>
    <property type="match status" value="1"/>
</dbReference>
<dbReference type="FunFam" id="2.170.150.20:FF:000005">
    <property type="entry name" value="Blast:Protein cereblon homolog"/>
    <property type="match status" value="1"/>
</dbReference>
<dbReference type="SUPFAM" id="SSF88697">
    <property type="entry name" value="PUA domain-like"/>
    <property type="match status" value="1"/>
</dbReference>
<dbReference type="GO" id="GO:0005634">
    <property type="term" value="C:nucleus"/>
    <property type="evidence" value="ECO:0007669"/>
    <property type="project" value="UniProtKB-SubCell"/>
</dbReference>
<feature type="compositionally biased region" description="Acidic residues" evidence="13">
    <location>
        <begin position="26"/>
        <end position="36"/>
    </location>
</feature>
<evidence type="ECO:0000256" key="6">
    <source>
        <dbReference type="ARBA" id="ARBA00022786"/>
    </source>
</evidence>
<keyword evidence="5" id="KW-0479">Metal-binding</keyword>
<keyword evidence="16" id="KW-1185">Reference proteome</keyword>
<dbReference type="Gene3D" id="1.20.58.1480">
    <property type="match status" value="1"/>
</dbReference>
<evidence type="ECO:0000256" key="10">
    <source>
        <dbReference type="ARBA" id="ARBA00030079"/>
    </source>
</evidence>
<evidence type="ECO:0000313" key="17">
    <source>
        <dbReference type="RefSeq" id="XP_017886439.1"/>
    </source>
</evidence>
<dbReference type="Pfam" id="PF03226">
    <property type="entry name" value="Yippee-Mis18"/>
    <property type="match status" value="1"/>
</dbReference>
<evidence type="ECO:0000256" key="3">
    <source>
        <dbReference type="ARBA" id="ARBA00005293"/>
    </source>
</evidence>
<dbReference type="InterPro" id="IPR046336">
    <property type="entry name" value="Lon_prtase_N_sf"/>
</dbReference>
<evidence type="ECO:0000256" key="8">
    <source>
        <dbReference type="ARBA" id="ARBA00022843"/>
    </source>
</evidence>
<evidence type="ECO:0000256" key="4">
    <source>
        <dbReference type="ARBA" id="ARBA00014394"/>
    </source>
</evidence>
<protein>
    <recommendedName>
        <fullName evidence="4">Protein cereblon</fullName>
    </recommendedName>
    <alternativeName>
        <fullName evidence="10">Protein ohgata</fullName>
    </alternativeName>
</protein>
<comment type="pathway">
    <text evidence="2">Protein modification; protein ubiquitination.</text>
</comment>
<evidence type="ECO:0000256" key="9">
    <source>
        <dbReference type="ARBA" id="ARBA00023242"/>
    </source>
</evidence>